<dbReference type="GO" id="GO:0030041">
    <property type="term" value="P:actin filament polymerization"/>
    <property type="evidence" value="ECO:0007669"/>
    <property type="project" value="TreeGrafter"/>
</dbReference>
<reference evidence="3 4" key="1">
    <citation type="submission" date="2012-08" db="EMBL/GenBank/DDBJ databases">
        <title>Oryza genome evolution.</title>
        <authorList>
            <person name="Wing R.A."/>
        </authorList>
    </citation>
    <scope>NUCLEOTIDE SEQUENCE</scope>
</reference>
<dbReference type="eggNOG" id="ENOG502SFTN">
    <property type="taxonomic scope" value="Eukaryota"/>
</dbReference>
<sequence>MTGGPAPLRKCAKRRRVYGPWAIDHRRPVHFFLLDPLPPPLSPKSLLLSPPSRFALLCSLPAAAAAAGGGRVIQGRLMLRQLKSAAAPRSPVRSPPPAPSASTTRDGSGFEGDEEEESVRAIAVSDQRTIYLVNMFIANTVEFLNSFSALCNNKLALLHRKIVKLDSSLALLEAKLHSIDDANALGHSTNQKKENMHNKPHF</sequence>
<dbReference type="EnsemblPlants" id="LPERR04G04690.1">
    <property type="protein sequence ID" value="LPERR04G04690.1"/>
    <property type="gene ID" value="LPERR04G04690"/>
</dbReference>
<dbReference type="Proteomes" id="UP000032180">
    <property type="component" value="Chromosome 4"/>
</dbReference>
<dbReference type="STRING" id="77586.A0A0D9W3C3"/>
<dbReference type="PANTHER" id="PTHR13015">
    <property type="entry name" value="PROTEIN AD-016-RELATED"/>
    <property type="match status" value="1"/>
</dbReference>
<organism evidence="3 4">
    <name type="scientific">Leersia perrieri</name>
    <dbReference type="NCBI Taxonomy" id="77586"/>
    <lineage>
        <taxon>Eukaryota</taxon>
        <taxon>Viridiplantae</taxon>
        <taxon>Streptophyta</taxon>
        <taxon>Embryophyta</taxon>
        <taxon>Tracheophyta</taxon>
        <taxon>Spermatophyta</taxon>
        <taxon>Magnoliopsida</taxon>
        <taxon>Liliopsida</taxon>
        <taxon>Poales</taxon>
        <taxon>Poaceae</taxon>
        <taxon>BOP clade</taxon>
        <taxon>Oryzoideae</taxon>
        <taxon>Oryzeae</taxon>
        <taxon>Oryzinae</taxon>
        <taxon>Leersia</taxon>
    </lineage>
</organism>
<dbReference type="GO" id="GO:0071203">
    <property type="term" value="C:WASH complex"/>
    <property type="evidence" value="ECO:0007669"/>
    <property type="project" value="InterPro"/>
</dbReference>
<reference evidence="3" key="3">
    <citation type="submission" date="2015-04" db="UniProtKB">
        <authorList>
            <consortium name="EnsemblPlants"/>
        </authorList>
    </citation>
    <scope>IDENTIFICATION</scope>
</reference>
<comment type="similarity">
    <text evidence="1">Belongs to the CCDC53 family.</text>
</comment>
<dbReference type="AlphaFoldDB" id="A0A0D9W3C3"/>
<dbReference type="Pfam" id="PF10152">
    <property type="entry name" value="CCDC53"/>
    <property type="match status" value="1"/>
</dbReference>
<reference evidence="4" key="2">
    <citation type="submission" date="2013-12" db="EMBL/GenBank/DDBJ databases">
        <authorList>
            <person name="Yu Y."/>
            <person name="Lee S."/>
            <person name="de Baynast K."/>
            <person name="Wissotski M."/>
            <person name="Liu L."/>
            <person name="Talag J."/>
            <person name="Goicoechea J."/>
            <person name="Angelova A."/>
            <person name="Jetty R."/>
            <person name="Kudrna D."/>
            <person name="Golser W."/>
            <person name="Rivera L."/>
            <person name="Zhang J."/>
            <person name="Wing R."/>
        </authorList>
    </citation>
    <scope>NUCLEOTIDE SEQUENCE</scope>
</reference>
<accession>A0A0D9W3C3</accession>
<keyword evidence="4" id="KW-1185">Reference proteome</keyword>
<dbReference type="Gramene" id="LPERR04G04690.1">
    <property type="protein sequence ID" value="LPERR04G04690.1"/>
    <property type="gene ID" value="LPERR04G04690"/>
</dbReference>
<dbReference type="HOGENOM" id="CLU_1385984_0_0_1"/>
<proteinExistence type="inferred from homology"/>
<feature type="region of interest" description="Disordered" evidence="2">
    <location>
        <begin position="84"/>
        <end position="118"/>
    </location>
</feature>
<protein>
    <submittedName>
        <fullName evidence="3">Uncharacterized protein</fullName>
    </submittedName>
</protein>
<evidence type="ECO:0000256" key="1">
    <source>
        <dbReference type="ARBA" id="ARBA00006290"/>
    </source>
</evidence>
<dbReference type="InterPro" id="IPR019309">
    <property type="entry name" value="WASHC3"/>
</dbReference>
<dbReference type="GO" id="GO:0006887">
    <property type="term" value="P:exocytosis"/>
    <property type="evidence" value="ECO:0007669"/>
    <property type="project" value="TreeGrafter"/>
</dbReference>
<name>A0A0D9W3C3_9ORYZ</name>
<evidence type="ECO:0000313" key="4">
    <source>
        <dbReference type="Proteomes" id="UP000032180"/>
    </source>
</evidence>
<evidence type="ECO:0000256" key="2">
    <source>
        <dbReference type="SAM" id="MobiDB-lite"/>
    </source>
</evidence>
<dbReference type="Gene3D" id="1.20.5.110">
    <property type="match status" value="1"/>
</dbReference>
<evidence type="ECO:0000313" key="3">
    <source>
        <dbReference type="EnsemblPlants" id="LPERR04G04690.1"/>
    </source>
</evidence>
<dbReference type="PANTHER" id="PTHR13015:SF0">
    <property type="entry name" value="WASH COMPLEX SUBUNIT 3"/>
    <property type="match status" value="1"/>
</dbReference>